<organism evidence="1 2">
    <name type="scientific">Xylona heveae (strain CBS 132557 / TC161)</name>
    <dbReference type="NCBI Taxonomy" id="1328760"/>
    <lineage>
        <taxon>Eukaryota</taxon>
        <taxon>Fungi</taxon>
        <taxon>Dikarya</taxon>
        <taxon>Ascomycota</taxon>
        <taxon>Pezizomycotina</taxon>
        <taxon>Xylonomycetes</taxon>
        <taxon>Xylonales</taxon>
        <taxon>Xylonaceae</taxon>
        <taxon>Xylona</taxon>
    </lineage>
</organism>
<dbReference type="PANTHER" id="PTHR36091:SF2">
    <property type="entry name" value="AMINOGLYCOSIDE PHOSPHOTRANSFERASE DOMAIN-CONTAINING PROTEIN"/>
    <property type="match status" value="1"/>
</dbReference>
<dbReference type="InterPro" id="IPR051035">
    <property type="entry name" value="Mito_inheritance_9"/>
</dbReference>
<sequence length="513" mass="57788">MAMRHTRFNMNELAKRAAEAAGDAHTQCVQVEKFSDGMFNKSFLFTMQDGTQVVGKAPNPNAGLAHYTTASEVATMDFVRNRLGTPAPKVLAWSSKAKENPVGAEYIIMEKIAGVQLEEIWPKLDIKDRLEVVKAISGYQKSWMSTSFAQYGSLYYSSDIFENSEGCSLIGENESETREPRFAVGPSTGREFLDDGRMELNFDRGPRSSAEQYKTAIGLRELICVQEITKLPQSSISLYGPGTYYPSRSQKVAALNTYPRMLKFLLPTDTSISSSFLWHPDLHAENIFVTPERPWQVLGIIDWQSSELLPLFDHARQPYLLDHDGPPISGIDPPAFPQNYDQLDSAEQDKAQSLYLKMSLAALYRRYTYTTNERLYKAMEFRETTSFDMMLLAQNLLIDGEALYQSRVLDLEGEWSSLPGVQAYGNPPFPVQLSADEAASIEQDVSGSIKGMELMRDLRKLLGEAWPEKGVVPHDQYDQAKALLKQAKMETIGRMAHSEDERVAWSKSWPFDD</sequence>
<keyword evidence="2" id="KW-1185">Reference proteome</keyword>
<protein>
    <submittedName>
        <fullName evidence="1">Uncharacterized protein</fullName>
    </submittedName>
</protein>
<accession>A0A165HUY7</accession>
<dbReference type="PANTHER" id="PTHR36091">
    <property type="entry name" value="ALTERED INHERITANCE OF MITOCHONDRIA PROTEIN 9, MITOCHONDRIAL"/>
    <property type="match status" value="1"/>
</dbReference>
<evidence type="ECO:0000313" key="1">
    <source>
        <dbReference type="EMBL" id="KZF23958.1"/>
    </source>
</evidence>
<dbReference type="GeneID" id="28894911"/>
<dbReference type="FunCoup" id="A0A165HUY7">
    <property type="interactions" value="15"/>
</dbReference>
<dbReference type="GO" id="GO:0005739">
    <property type="term" value="C:mitochondrion"/>
    <property type="evidence" value="ECO:0007669"/>
    <property type="project" value="TreeGrafter"/>
</dbReference>
<dbReference type="SUPFAM" id="SSF56112">
    <property type="entry name" value="Protein kinase-like (PK-like)"/>
    <property type="match status" value="1"/>
</dbReference>
<gene>
    <name evidence="1" type="ORF">L228DRAFT_208790</name>
</gene>
<dbReference type="Proteomes" id="UP000076632">
    <property type="component" value="Unassembled WGS sequence"/>
</dbReference>
<dbReference type="RefSeq" id="XP_018189513.1">
    <property type="nucleotide sequence ID" value="XM_018329774.1"/>
</dbReference>
<dbReference type="AlphaFoldDB" id="A0A165HUY7"/>
<dbReference type="InParanoid" id="A0A165HUY7"/>
<evidence type="ECO:0000313" key="2">
    <source>
        <dbReference type="Proteomes" id="UP000076632"/>
    </source>
</evidence>
<dbReference type="Gene3D" id="3.30.200.20">
    <property type="entry name" value="Phosphorylase Kinase, domain 1"/>
    <property type="match status" value="1"/>
</dbReference>
<proteinExistence type="predicted"/>
<dbReference type="OMA" id="MMLFAQN"/>
<dbReference type="STRING" id="1328760.A0A165HUY7"/>
<dbReference type="EMBL" id="KV407456">
    <property type="protein sequence ID" value="KZF23958.1"/>
    <property type="molecule type" value="Genomic_DNA"/>
</dbReference>
<reference evidence="1 2" key="1">
    <citation type="journal article" date="2016" name="Fungal Biol.">
        <title>The genome of Xylona heveae provides a window into fungal endophytism.</title>
        <authorList>
            <person name="Gazis R."/>
            <person name="Kuo A."/>
            <person name="Riley R."/>
            <person name="LaButti K."/>
            <person name="Lipzen A."/>
            <person name="Lin J."/>
            <person name="Amirebrahimi M."/>
            <person name="Hesse C.N."/>
            <person name="Spatafora J.W."/>
            <person name="Henrissat B."/>
            <person name="Hainaut M."/>
            <person name="Grigoriev I.V."/>
            <person name="Hibbett D.S."/>
        </authorList>
    </citation>
    <scope>NUCLEOTIDE SEQUENCE [LARGE SCALE GENOMIC DNA]</scope>
    <source>
        <strain evidence="1 2">TC161</strain>
    </source>
</reference>
<name>A0A165HUY7_XYLHT</name>
<dbReference type="OrthoDB" id="10003767at2759"/>
<dbReference type="InterPro" id="IPR011009">
    <property type="entry name" value="Kinase-like_dom_sf"/>
</dbReference>